<evidence type="ECO:0000313" key="2">
    <source>
        <dbReference type="Proteomes" id="UP001341281"/>
    </source>
</evidence>
<keyword evidence="2" id="KW-1185">Reference proteome</keyword>
<protein>
    <submittedName>
        <fullName evidence="1">Uncharacterized protein</fullName>
    </submittedName>
</protein>
<dbReference type="AlphaFoldDB" id="A0AAQ3PT73"/>
<dbReference type="EMBL" id="CP144745">
    <property type="protein sequence ID" value="WVZ53458.1"/>
    <property type="molecule type" value="Genomic_DNA"/>
</dbReference>
<gene>
    <name evidence="1" type="ORF">U9M48_004397</name>
</gene>
<name>A0AAQ3PT73_PASNO</name>
<dbReference type="Proteomes" id="UP001341281">
    <property type="component" value="Chromosome 01"/>
</dbReference>
<reference evidence="1 2" key="1">
    <citation type="submission" date="2024-02" db="EMBL/GenBank/DDBJ databases">
        <title>High-quality chromosome-scale genome assembly of Pensacola bahiagrass (Paspalum notatum Flugge var. saurae).</title>
        <authorList>
            <person name="Vega J.M."/>
            <person name="Podio M."/>
            <person name="Orjuela J."/>
            <person name="Siena L.A."/>
            <person name="Pessino S.C."/>
            <person name="Combes M.C."/>
            <person name="Mariac C."/>
            <person name="Albertini E."/>
            <person name="Pupilli F."/>
            <person name="Ortiz J.P.A."/>
            <person name="Leblanc O."/>
        </authorList>
    </citation>
    <scope>NUCLEOTIDE SEQUENCE [LARGE SCALE GENOMIC DNA]</scope>
    <source>
        <strain evidence="1">R1</strain>
        <tissue evidence="1">Leaf</tissue>
    </source>
</reference>
<evidence type="ECO:0000313" key="1">
    <source>
        <dbReference type="EMBL" id="WVZ53458.1"/>
    </source>
</evidence>
<sequence length="64" mass="6926">MDSKAAFLAVGCGVDTRRKKAHAYWQPLILGSDGFVDLLDFLGHARSWKAGRQYGAMIDAGEVG</sequence>
<proteinExistence type="predicted"/>
<accession>A0AAQ3PT73</accession>
<organism evidence="1 2">
    <name type="scientific">Paspalum notatum var. saurae</name>
    <dbReference type="NCBI Taxonomy" id="547442"/>
    <lineage>
        <taxon>Eukaryota</taxon>
        <taxon>Viridiplantae</taxon>
        <taxon>Streptophyta</taxon>
        <taxon>Embryophyta</taxon>
        <taxon>Tracheophyta</taxon>
        <taxon>Spermatophyta</taxon>
        <taxon>Magnoliopsida</taxon>
        <taxon>Liliopsida</taxon>
        <taxon>Poales</taxon>
        <taxon>Poaceae</taxon>
        <taxon>PACMAD clade</taxon>
        <taxon>Panicoideae</taxon>
        <taxon>Andropogonodae</taxon>
        <taxon>Paspaleae</taxon>
        <taxon>Paspalinae</taxon>
        <taxon>Paspalum</taxon>
    </lineage>
</organism>